<dbReference type="EMBL" id="KZ613941">
    <property type="protein sequence ID" value="PMD44311.1"/>
    <property type="molecule type" value="Genomic_DNA"/>
</dbReference>
<name>A0A2J6S0L0_HYAVF</name>
<feature type="transmembrane region" description="Helical" evidence="1">
    <location>
        <begin position="12"/>
        <end position="28"/>
    </location>
</feature>
<protein>
    <submittedName>
        <fullName evidence="2">Uncharacterized protein</fullName>
    </submittedName>
</protein>
<accession>A0A2J6S0L0</accession>
<keyword evidence="1" id="KW-0472">Membrane</keyword>
<keyword evidence="1" id="KW-0812">Transmembrane</keyword>
<keyword evidence="1" id="KW-1133">Transmembrane helix</keyword>
<keyword evidence="3" id="KW-1185">Reference proteome</keyword>
<evidence type="ECO:0000313" key="3">
    <source>
        <dbReference type="Proteomes" id="UP000235786"/>
    </source>
</evidence>
<evidence type="ECO:0000256" key="1">
    <source>
        <dbReference type="SAM" id="Phobius"/>
    </source>
</evidence>
<reference evidence="2 3" key="1">
    <citation type="submission" date="2016-04" db="EMBL/GenBank/DDBJ databases">
        <title>A degradative enzymes factory behind the ericoid mycorrhizal symbiosis.</title>
        <authorList>
            <consortium name="DOE Joint Genome Institute"/>
            <person name="Martino E."/>
            <person name="Morin E."/>
            <person name="Grelet G."/>
            <person name="Kuo A."/>
            <person name="Kohler A."/>
            <person name="Daghino S."/>
            <person name="Barry K."/>
            <person name="Choi C."/>
            <person name="Cichocki N."/>
            <person name="Clum A."/>
            <person name="Copeland A."/>
            <person name="Hainaut M."/>
            <person name="Haridas S."/>
            <person name="Labutti K."/>
            <person name="Lindquist E."/>
            <person name="Lipzen A."/>
            <person name="Khouja H.-R."/>
            <person name="Murat C."/>
            <person name="Ohm R."/>
            <person name="Olson A."/>
            <person name="Spatafora J."/>
            <person name="Veneault-Fourrey C."/>
            <person name="Henrissat B."/>
            <person name="Grigoriev I."/>
            <person name="Martin F."/>
            <person name="Perotto S."/>
        </authorList>
    </citation>
    <scope>NUCLEOTIDE SEQUENCE [LARGE SCALE GENOMIC DNA]</scope>
    <source>
        <strain evidence="2 3">F</strain>
    </source>
</reference>
<evidence type="ECO:0000313" key="2">
    <source>
        <dbReference type="EMBL" id="PMD44311.1"/>
    </source>
</evidence>
<gene>
    <name evidence="2" type="ORF">L207DRAFT_278604</name>
</gene>
<sequence>MTKTERCEGAKAIFGTVVTAVVAFNFTVSQSRPCVKGVSSAATKGIGVLLEPPIPHALTAILAKRLKSPDDTMQQIQKRESDLVAHLPLLPPGNLSATGCA</sequence>
<dbReference type="Proteomes" id="UP000235786">
    <property type="component" value="Unassembled WGS sequence"/>
</dbReference>
<organism evidence="2 3">
    <name type="scientific">Hyaloscypha variabilis (strain UAMH 11265 / GT02V1 / F)</name>
    <name type="common">Meliniomyces variabilis</name>
    <dbReference type="NCBI Taxonomy" id="1149755"/>
    <lineage>
        <taxon>Eukaryota</taxon>
        <taxon>Fungi</taxon>
        <taxon>Dikarya</taxon>
        <taxon>Ascomycota</taxon>
        <taxon>Pezizomycotina</taxon>
        <taxon>Leotiomycetes</taxon>
        <taxon>Helotiales</taxon>
        <taxon>Hyaloscyphaceae</taxon>
        <taxon>Hyaloscypha</taxon>
        <taxon>Hyaloscypha variabilis</taxon>
    </lineage>
</organism>
<proteinExistence type="predicted"/>
<dbReference type="AlphaFoldDB" id="A0A2J6S0L0"/>